<dbReference type="InterPro" id="IPR003661">
    <property type="entry name" value="HisK_dim/P_dom"/>
</dbReference>
<dbReference type="InterPro" id="IPR003660">
    <property type="entry name" value="HAMP_dom"/>
</dbReference>
<dbReference type="GO" id="GO:0016301">
    <property type="term" value="F:kinase activity"/>
    <property type="evidence" value="ECO:0007669"/>
    <property type="project" value="UniProtKB-KW"/>
</dbReference>
<dbReference type="PROSITE" id="PS50885">
    <property type="entry name" value="HAMP"/>
    <property type="match status" value="1"/>
</dbReference>
<keyword evidence="7 14" id="KW-0812">Transmembrane</keyword>
<dbReference type="PROSITE" id="PS50109">
    <property type="entry name" value="HIS_KIN"/>
    <property type="match status" value="1"/>
</dbReference>
<comment type="catalytic activity">
    <reaction evidence="1">
        <text>ATP + protein L-histidine = ADP + protein N-phospho-L-histidine.</text>
        <dbReference type="EC" id="2.7.13.3"/>
    </reaction>
</comment>
<keyword evidence="8" id="KW-0547">Nucleotide-binding</keyword>
<comment type="subcellular location">
    <subcellularLocation>
        <location evidence="2">Cell membrane</location>
        <topology evidence="2">Multi-pass membrane protein</topology>
    </subcellularLocation>
</comment>
<evidence type="ECO:0000256" key="11">
    <source>
        <dbReference type="ARBA" id="ARBA00022989"/>
    </source>
</evidence>
<evidence type="ECO:0000313" key="18">
    <source>
        <dbReference type="Proteomes" id="UP000182762"/>
    </source>
</evidence>
<dbReference type="Proteomes" id="UP000182762">
    <property type="component" value="Unassembled WGS sequence"/>
</dbReference>
<protein>
    <recommendedName>
        <fullName evidence="3">histidine kinase</fullName>
        <ecNumber evidence="3">2.7.13.3</ecNumber>
    </recommendedName>
</protein>
<keyword evidence="6" id="KW-0808">Transferase</keyword>
<evidence type="ECO:0000256" key="4">
    <source>
        <dbReference type="ARBA" id="ARBA00022475"/>
    </source>
</evidence>
<proteinExistence type="predicted"/>
<evidence type="ECO:0000259" key="16">
    <source>
        <dbReference type="PROSITE" id="PS50885"/>
    </source>
</evidence>
<evidence type="ECO:0000259" key="15">
    <source>
        <dbReference type="PROSITE" id="PS50109"/>
    </source>
</evidence>
<comment type="caution">
    <text evidence="17">The sequence shown here is derived from an EMBL/GenBank/DDBJ whole genome shotgun (WGS) entry which is preliminary data.</text>
</comment>
<dbReference type="CDD" id="cd06225">
    <property type="entry name" value="HAMP"/>
    <property type="match status" value="1"/>
</dbReference>
<dbReference type="Pfam" id="PF00512">
    <property type="entry name" value="HisKA"/>
    <property type="match status" value="1"/>
</dbReference>
<keyword evidence="12" id="KW-0902">Two-component regulatory system</keyword>
<keyword evidence="13 14" id="KW-0472">Membrane</keyword>
<evidence type="ECO:0000256" key="3">
    <source>
        <dbReference type="ARBA" id="ARBA00012438"/>
    </source>
</evidence>
<evidence type="ECO:0000256" key="6">
    <source>
        <dbReference type="ARBA" id="ARBA00022679"/>
    </source>
</evidence>
<feature type="domain" description="HAMP" evidence="16">
    <location>
        <begin position="209"/>
        <end position="234"/>
    </location>
</feature>
<dbReference type="SMART" id="SM00387">
    <property type="entry name" value="HATPase_c"/>
    <property type="match status" value="1"/>
</dbReference>
<evidence type="ECO:0000256" key="7">
    <source>
        <dbReference type="ARBA" id="ARBA00022692"/>
    </source>
</evidence>
<sequence length="445" mass="51907">MKLSKKYLLIIVASIFFFPISYLGVNFIYYFLLMNVASNNIDIHYEPQKVEAKWKNDIEHLEGKSVKDILSFFNNSKEYDEARIVWISTDGDVYFDSSQTPNSKWSIAYTIEFMEKGSKGNNLLLKEELGNGTKNGYAMLEIPEKYVGSKWKILREKYVYVWYLMLLFLWALFIFVSWFFFYGIQRRLIFIQRHMEKEGKDGIPEKFKVKNKDELGQVELSFNKMVEKLKESRRKEIQEEELRKKFISDVSHDLRTPLTIIRGHTFTLNGENLSPQGKQSVEIINNKISFVGDLIDNLSSFNLLTAQKMPMNRKKVDVLKIIRSSLTAWYPIFEKEGFEVDIGLEKSLIWNIDEVWMKRILDNLFQNIMRHASSGKYVSVRIESDDKHEYLIVEDKGPGLQAKSDHKGSGIGLSIVEIMVKQMGLTQEISSGKNGTTFKIYQKEE</sequence>
<keyword evidence="18" id="KW-1185">Reference proteome</keyword>
<accession>A0A1I6AXM8</accession>
<keyword evidence="5" id="KW-0597">Phosphoprotein</keyword>
<dbReference type="InterPro" id="IPR050398">
    <property type="entry name" value="HssS/ArlS-like"/>
</dbReference>
<organism evidence="17 18">
    <name type="scientific">Priestia endophytica DSM 13796</name>
    <dbReference type="NCBI Taxonomy" id="1121089"/>
    <lineage>
        <taxon>Bacteria</taxon>
        <taxon>Bacillati</taxon>
        <taxon>Bacillota</taxon>
        <taxon>Bacilli</taxon>
        <taxon>Bacillales</taxon>
        <taxon>Bacillaceae</taxon>
        <taxon>Priestia</taxon>
    </lineage>
</organism>
<dbReference type="SUPFAM" id="SSF47384">
    <property type="entry name" value="Homodimeric domain of signal transducing histidine kinase"/>
    <property type="match status" value="1"/>
</dbReference>
<evidence type="ECO:0000256" key="1">
    <source>
        <dbReference type="ARBA" id="ARBA00000085"/>
    </source>
</evidence>
<dbReference type="InterPro" id="IPR003594">
    <property type="entry name" value="HATPase_dom"/>
</dbReference>
<keyword evidence="11 14" id="KW-1133">Transmembrane helix</keyword>
<dbReference type="EMBL" id="FOXX01000007">
    <property type="protein sequence ID" value="SFQ73475.1"/>
    <property type="molecule type" value="Genomic_DNA"/>
</dbReference>
<evidence type="ECO:0000256" key="14">
    <source>
        <dbReference type="SAM" id="Phobius"/>
    </source>
</evidence>
<dbReference type="SMART" id="SM00388">
    <property type="entry name" value="HisKA"/>
    <property type="match status" value="1"/>
</dbReference>
<dbReference type="PRINTS" id="PR00344">
    <property type="entry name" value="BCTRLSENSOR"/>
</dbReference>
<evidence type="ECO:0000256" key="13">
    <source>
        <dbReference type="ARBA" id="ARBA00023136"/>
    </source>
</evidence>
<evidence type="ECO:0000256" key="9">
    <source>
        <dbReference type="ARBA" id="ARBA00022777"/>
    </source>
</evidence>
<feature type="transmembrane region" description="Helical" evidence="14">
    <location>
        <begin position="160"/>
        <end position="184"/>
    </location>
</feature>
<evidence type="ECO:0000256" key="2">
    <source>
        <dbReference type="ARBA" id="ARBA00004651"/>
    </source>
</evidence>
<dbReference type="EC" id="2.7.13.3" evidence="3"/>
<dbReference type="Gene3D" id="1.10.287.130">
    <property type="match status" value="1"/>
</dbReference>
<dbReference type="GeneID" id="93711745"/>
<evidence type="ECO:0000256" key="12">
    <source>
        <dbReference type="ARBA" id="ARBA00023012"/>
    </source>
</evidence>
<dbReference type="RefSeq" id="WP_061803384.1">
    <property type="nucleotide sequence ID" value="NZ_FOXX01000007.1"/>
</dbReference>
<dbReference type="Gene3D" id="3.30.565.10">
    <property type="entry name" value="Histidine kinase-like ATPase, C-terminal domain"/>
    <property type="match status" value="1"/>
</dbReference>
<dbReference type="InterPro" id="IPR036097">
    <property type="entry name" value="HisK_dim/P_sf"/>
</dbReference>
<dbReference type="InterPro" id="IPR005467">
    <property type="entry name" value="His_kinase_dom"/>
</dbReference>
<reference evidence="17 18" key="1">
    <citation type="submission" date="2016-10" db="EMBL/GenBank/DDBJ databases">
        <authorList>
            <person name="Varghese N."/>
            <person name="Submissions S."/>
        </authorList>
    </citation>
    <scope>NUCLEOTIDE SEQUENCE [LARGE SCALE GENOMIC DNA]</scope>
    <source>
        <strain evidence="17 18">DSM 13796</strain>
    </source>
</reference>
<dbReference type="PANTHER" id="PTHR45528:SF1">
    <property type="entry name" value="SENSOR HISTIDINE KINASE CPXA"/>
    <property type="match status" value="1"/>
</dbReference>
<dbReference type="InterPro" id="IPR036890">
    <property type="entry name" value="HATPase_C_sf"/>
</dbReference>
<feature type="transmembrane region" description="Helical" evidence="14">
    <location>
        <begin position="7"/>
        <end position="32"/>
    </location>
</feature>
<feature type="domain" description="Histidine kinase" evidence="15">
    <location>
        <begin position="249"/>
        <end position="445"/>
    </location>
</feature>
<dbReference type="Pfam" id="PF02518">
    <property type="entry name" value="HATPase_c"/>
    <property type="match status" value="1"/>
</dbReference>
<gene>
    <name evidence="17" type="ORF">SAMN02745910_03127</name>
</gene>
<dbReference type="InterPro" id="IPR004358">
    <property type="entry name" value="Sig_transdc_His_kin-like_C"/>
</dbReference>
<name>A0A1I6AXM8_9BACI</name>
<dbReference type="Gene3D" id="6.10.340.10">
    <property type="match status" value="1"/>
</dbReference>
<evidence type="ECO:0000256" key="10">
    <source>
        <dbReference type="ARBA" id="ARBA00022840"/>
    </source>
</evidence>
<dbReference type="SUPFAM" id="SSF55874">
    <property type="entry name" value="ATPase domain of HSP90 chaperone/DNA topoisomerase II/histidine kinase"/>
    <property type="match status" value="1"/>
</dbReference>
<evidence type="ECO:0000256" key="5">
    <source>
        <dbReference type="ARBA" id="ARBA00022553"/>
    </source>
</evidence>
<keyword evidence="4" id="KW-1003">Cell membrane</keyword>
<dbReference type="CDD" id="cd00082">
    <property type="entry name" value="HisKA"/>
    <property type="match status" value="1"/>
</dbReference>
<dbReference type="PANTHER" id="PTHR45528">
    <property type="entry name" value="SENSOR HISTIDINE KINASE CPXA"/>
    <property type="match status" value="1"/>
</dbReference>
<keyword evidence="9 17" id="KW-0418">Kinase</keyword>
<evidence type="ECO:0000256" key="8">
    <source>
        <dbReference type="ARBA" id="ARBA00022741"/>
    </source>
</evidence>
<evidence type="ECO:0000313" key="17">
    <source>
        <dbReference type="EMBL" id="SFQ73475.1"/>
    </source>
</evidence>
<keyword evidence="10" id="KW-0067">ATP-binding</keyword>